<feature type="region of interest" description="Disordered" evidence="1">
    <location>
        <begin position="1"/>
        <end position="55"/>
    </location>
</feature>
<feature type="compositionally biased region" description="Basic residues" evidence="1">
    <location>
        <begin position="88"/>
        <end position="101"/>
    </location>
</feature>
<protein>
    <submittedName>
        <fullName evidence="2">Uncharacterized protein</fullName>
    </submittedName>
</protein>
<dbReference type="EMBL" id="JBJUIK010000017">
    <property type="protein sequence ID" value="KAL3497984.1"/>
    <property type="molecule type" value="Genomic_DNA"/>
</dbReference>
<dbReference type="Proteomes" id="UP001630127">
    <property type="component" value="Unassembled WGS sequence"/>
</dbReference>
<evidence type="ECO:0000313" key="2">
    <source>
        <dbReference type="EMBL" id="KAL3497984.1"/>
    </source>
</evidence>
<sequence length="140" mass="16142">MEVQNKDNQFGAWMRANGSSSFSNISARKGSVNQEEAQREESNKDMANTKPTERSMKEFVEGNDEIEVQQIIIDTCKEGISQMLENRKKKKEGKFRRRIPAQRRPLSDVSNNSPLIEWMGKRKSIVSLDYDEMLIKDGLE</sequence>
<dbReference type="AlphaFoldDB" id="A0ABD2XSA5"/>
<name>A0ABD2XSA5_9GENT</name>
<gene>
    <name evidence="2" type="ORF">ACH5RR_040716</name>
</gene>
<organism evidence="2 3">
    <name type="scientific">Cinchona calisaya</name>
    <dbReference type="NCBI Taxonomy" id="153742"/>
    <lineage>
        <taxon>Eukaryota</taxon>
        <taxon>Viridiplantae</taxon>
        <taxon>Streptophyta</taxon>
        <taxon>Embryophyta</taxon>
        <taxon>Tracheophyta</taxon>
        <taxon>Spermatophyta</taxon>
        <taxon>Magnoliopsida</taxon>
        <taxon>eudicotyledons</taxon>
        <taxon>Gunneridae</taxon>
        <taxon>Pentapetalae</taxon>
        <taxon>asterids</taxon>
        <taxon>lamiids</taxon>
        <taxon>Gentianales</taxon>
        <taxon>Rubiaceae</taxon>
        <taxon>Cinchonoideae</taxon>
        <taxon>Cinchoneae</taxon>
        <taxon>Cinchona</taxon>
    </lineage>
</organism>
<evidence type="ECO:0000313" key="3">
    <source>
        <dbReference type="Proteomes" id="UP001630127"/>
    </source>
</evidence>
<comment type="caution">
    <text evidence="2">The sequence shown here is derived from an EMBL/GenBank/DDBJ whole genome shotgun (WGS) entry which is preliminary data.</text>
</comment>
<proteinExistence type="predicted"/>
<feature type="compositionally biased region" description="Polar residues" evidence="1">
    <location>
        <begin position="17"/>
        <end position="35"/>
    </location>
</feature>
<keyword evidence="3" id="KW-1185">Reference proteome</keyword>
<accession>A0ABD2XSA5</accession>
<feature type="region of interest" description="Disordered" evidence="1">
    <location>
        <begin position="88"/>
        <end position="112"/>
    </location>
</feature>
<evidence type="ECO:0000256" key="1">
    <source>
        <dbReference type="SAM" id="MobiDB-lite"/>
    </source>
</evidence>
<reference evidence="2 3" key="1">
    <citation type="submission" date="2024-11" db="EMBL/GenBank/DDBJ databases">
        <title>A near-complete genome assembly of Cinchona calisaya.</title>
        <authorList>
            <person name="Lian D.C."/>
            <person name="Zhao X.W."/>
            <person name="Wei L."/>
        </authorList>
    </citation>
    <scope>NUCLEOTIDE SEQUENCE [LARGE SCALE GENOMIC DNA]</scope>
    <source>
        <tissue evidence="2">Nenye</tissue>
    </source>
</reference>